<reference evidence="9 10" key="1">
    <citation type="submission" date="2016-10" db="EMBL/GenBank/DDBJ databases">
        <authorList>
            <person name="de Groot N.N."/>
        </authorList>
    </citation>
    <scope>NUCLEOTIDE SEQUENCE [LARGE SCALE GENOMIC DNA]</scope>
    <source>
        <strain evidence="9 10">DSM 21668</strain>
    </source>
</reference>
<evidence type="ECO:0000256" key="6">
    <source>
        <dbReference type="SAM" id="SignalP"/>
    </source>
</evidence>
<dbReference type="GO" id="GO:0009279">
    <property type="term" value="C:cell outer membrane"/>
    <property type="evidence" value="ECO:0007669"/>
    <property type="project" value="UniProtKB-SubCell"/>
</dbReference>
<dbReference type="SUPFAM" id="SSF48452">
    <property type="entry name" value="TPR-like"/>
    <property type="match status" value="1"/>
</dbReference>
<dbReference type="OrthoDB" id="9783641at2"/>
<name>A0A1G9IMN8_9BACT</name>
<dbReference type="Gene3D" id="1.10.3780.10">
    <property type="entry name" value="SusD-like"/>
    <property type="match status" value="1"/>
</dbReference>
<comment type="subcellular location">
    <subcellularLocation>
        <location evidence="1">Cell outer membrane</location>
    </subcellularLocation>
</comment>
<dbReference type="Gene3D" id="1.25.40.10">
    <property type="entry name" value="Tetratricopeptide repeat domain"/>
    <property type="match status" value="1"/>
</dbReference>
<dbReference type="InterPro" id="IPR011990">
    <property type="entry name" value="TPR-like_helical_dom_sf"/>
</dbReference>
<protein>
    <submittedName>
        <fullName evidence="9">Starch-binding associating with outer membrane</fullName>
    </submittedName>
</protein>
<dbReference type="PROSITE" id="PS51257">
    <property type="entry name" value="PROKAR_LIPOPROTEIN"/>
    <property type="match status" value="1"/>
</dbReference>
<keyword evidence="4" id="KW-0472">Membrane</keyword>
<evidence type="ECO:0000256" key="1">
    <source>
        <dbReference type="ARBA" id="ARBA00004442"/>
    </source>
</evidence>
<dbReference type="RefSeq" id="WP_093197347.1">
    <property type="nucleotide sequence ID" value="NZ_FNGS01000001.1"/>
</dbReference>
<dbReference type="STRING" id="563176.SAMN04488090_0535"/>
<dbReference type="AlphaFoldDB" id="A0A1G9IMN8"/>
<feature type="domain" description="RagB/SusD" evidence="7">
    <location>
        <begin position="242"/>
        <end position="507"/>
    </location>
</feature>
<evidence type="ECO:0000259" key="7">
    <source>
        <dbReference type="Pfam" id="PF07980"/>
    </source>
</evidence>
<evidence type="ECO:0000256" key="3">
    <source>
        <dbReference type="ARBA" id="ARBA00022729"/>
    </source>
</evidence>
<feature type="chain" id="PRO_5011747378" evidence="6">
    <location>
        <begin position="19"/>
        <end position="537"/>
    </location>
</feature>
<accession>A0A1G9IMN8</accession>
<dbReference type="Gene3D" id="1.25.40.390">
    <property type="match status" value="1"/>
</dbReference>
<keyword evidence="3 6" id="KW-0732">Signal</keyword>
<evidence type="ECO:0000256" key="5">
    <source>
        <dbReference type="ARBA" id="ARBA00023237"/>
    </source>
</evidence>
<evidence type="ECO:0000256" key="4">
    <source>
        <dbReference type="ARBA" id="ARBA00023136"/>
    </source>
</evidence>
<comment type="similarity">
    <text evidence="2">Belongs to the SusD family.</text>
</comment>
<gene>
    <name evidence="9" type="ORF">SAMN04488090_0535</name>
</gene>
<dbReference type="Proteomes" id="UP000198901">
    <property type="component" value="Unassembled WGS sequence"/>
</dbReference>
<feature type="signal peptide" evidence="6">
    <location>
        <begin position="1"/>
        <end position="18"/>
    </location>
</feature>
<sequence>MNKIFGGFLLLLTGALTACHDINVPVTTELTPEIFPQNSAQFIQASGPPYAAFRGNFALDYWFMQTLSTDEAILPARGGNWYDNQNYMMLHYHSWTKDHPWTASAWSWLSTVIGTTNQALSILDKTIPANSTAKPMNLAELKMLRATAYFMMMDLFGNVPIDTTYGDYTPHPNVPRTQVFNFIEKEVKAALPYLSRATGQATYGRANKFTGYALLAKMYLNAEYYTGTARYQDCVVACDSVINTGLYAIEPRSSYLKMFYPDNGPQMKEFIFAVPYDPAAIAMPGTNGFMYRARYDVPRSARAKFNLPFTPSAAESTLPEFYAHFNDPNDVRNGQWLTGKQYMNDGVTPVTVTTTKKGYDQFYAGSDGAAPYTYQVELTPNVTLRQDVTTFDCGNDEIAWNMGYRNIKFYPDQSSTSRNQNNDVPVFRYSDVILMKAEALLRGAAPTMGHTALSLVNMVRSNRTTSPAWTSVTLEDLFAERSRELAYETWHRNDMIRFGKFEGKWGFKTDAAVTRRIFPVPTTAFVVNSALTQNPGY</sequence>
<keyword evidence="5" id="KW-0998">Cell outer membrane</keyword>
<dbReference type="EMBL" id="FNGS01000001">
    <property type="protein sequence ID" value="SDL26183.1"/>
    <property type="molecule type" value="Genomic_DNA"/>
</dbReference>
<evidence type="ECO:0000313" key="9">
    <source>
        <dbReference type="EMBL" id="SDL26183.1"/>
    </source>
</evidence>
<organism evidence="9 10">
    <name type="scientific">Siphonobacter aquaeclarae</name>
    <dbReference type="NCBI Taxonomy" id="563176"/>
    <lineage>
        <taxon>Bacteria</taxon>
        <taxon>Pseudomonadati</taxon>
        <taxon>Bacteroidota</taxon>
        <taxon>Cytophagia</taxon>
        <taxon>Cytophagales</taxon>
        <taxon>Cytophagaceae</taxon>
        <taxon>Siphonobacter</taxon>
    </lineage>
</organism>
<dbReference type="InterPro" id="IPR033985">
    <property type="entry name" value="SusD-like_N"/>
</dbReference>
<evidence type="ECO:0000259" key="8">
    <source>
        <dbReference type="Pfam" id="PF14322"/>
    </source>
</evidence>
<dbReference type="Pfam" id="PF14322">
    <property type="entry name" value="SusD-like_3"/>
    <property type="match status" value="1"/>
</dbReference>
<dbReference type="InterPro" id="IPR012944">
    <property type="entry name" value="SusD_RagB_dom"/>
</dbReference>
<evidence type="ECO:0000256" key="2">
    <source>
        <dbReference type="ARBA" id="ARBA00006275"/>
    </source>
</evidence>
<proteinExistence type="inferred from homology"/>
<keyword evidence="10" id="KW-1185">Reference proteome</keyword>
<feature type="domain" description="SusD-like N-terminal" evidence="8">
    <location>
        <begin position="79"/>
        <end position="220"/>
    </location>
</feature>
<evidence type="ECO:0000313" key="10">
    <source>
        <dbReference type="Proteomes" id="UP000198901"/>
    </source>
</evidence>
<dbReference type="Pfam" id="PF07980">
    <property type="entry name" value="SusD_RagB"/>
    <property type="match status" value="1"/>
</dbReference>